<dbReference type="OrthoDB" id="8940977at2759"/>
<accession>A0A9Q1FMN3</accession>
<organism evidence="1 2">
    <name type="scientific">Synaphobranchus kaupii</name>
    <name type="common">Kaup's arrowtooth eel</name>
    <dbReference type="NCBI Taxonomy" id="118154"/>
    <lineage>
        <taxon>Eukaryota</taxon>
        <taxon>Metazoa</taxon>
        <taxon>Chordata</taxon>
        <taxon>Craniata</taxon>
        <taxon>Vertebrata</taxon>
        <taxon>Euteleostomi</taxon>
        <taxon>Actinopterygii</taxon>
        <taxon>Neopterygii</taxon>
        <taxon>Teleostei</taxon>
        <taxon>Anguilliformes</taxon>
        <taxon>Synaphobranchidae</taxon>
        <taxon>Synaphobranchus</taxon>
    </lineage>
</organism>
<evidence type="ECO:0000313" key="1">
    <source>
        <dbReference type="EMBL" id="KAJ8361512.1"/>
    </source>
</evidence>
<dbReference type="Proteomes" id="UP001152622">
    <property type="component" value="Chromosome 5"/>
</dbReference>
<gene>
    <name evidence="1" type="ORF">SKAU_G00180370</name>
</gene>
<protein>
    <submittedName>
        <fullName evidence="1">Uncharacterized protein</fullName>
    </submittedName>
</protein>
<name>A0A9Q1FMN3_SYNKA</name>
<comment type="caution">
    <text evidence="1">The sequence shown here is derived from an EMBL/GenBank/DDBJ whole genome shotgun (WGS) entry which is preliminary data.</text>
</comment>
<reference evidence="1" key="1">
    <citation type="journal article" date="2023" name="Science">
        <title>Genome structures resolve the early diversification of teleost fishes.</title>
        <authorList>
            <person name="Parey E."/>
            <person name="Louis A."/>
            <person name="Montfort J."/>
            <person name="Bouchez O."/>
            <person name="Roques C."/>
            <person name="Iampietro C."/>
            <person name="Lluch J."/>
            <person name="Castinel A."/>
            <person name="Donnadieu C."/>
            <person name="Desvignes T."/>
            <person name="Floi Bucao C."/>
            <person name="Jouanno E."/>
            <person name="Wen M."/>
            <person name="Mejri S."/>
            <person name="Dirks R."/>
            <person name="Jansen H."/>
            <person name="Henkel C."/>
            <person name="Chen W.J."/>
            <person name="Zahm M."/>
            <person name="Cabau C."/>
            <person name="Klopp C."/>
            <person name="Thompson A.W."/>
            <person name="Robinson-Rechavi M."/>
            <person name="Braasch I."/>
            <person name="Lecointre G."/>
            <person name="Bobe J."/>
            <person name="Postlethwait J.H."/>
            <person name="Berthelot C."/>
            <person name="Roest Crollius H."/>
            <person name="Guiguen Y."/>
        </authorList>
    </citation>
    <scope>NUCLEOTIDE SEQUENCE</scope>
    <source>
        <strain evidence="1">WJC10195</strain>
    </source>
</reference>
<sequence length="245" mass="27273">MWIAVSLKTENQICRNVLSAQKCFPLTLLRYTLLHVWKGWLAISDPTKAISQCADSFLCIHKTESPLLLSMDIRKSPAEQDMALISFYKPPNVEWGRPLNCKLEGDTAIGQGVTRFFFSTCMEKLKSGFCINFANSNVTRLFEGEPGHLVPSASHFLVESVDSPMTQAETILYRITKETCTVGTALRTSSTCLYVLWCRGPHVLRASATAHHRTDRHVLSACSNMSIRPVVRKCGSSVPRSTVSC</sequence>
<dbReference type="EMBL" id="JAINUF010000005">
    <property type="protein sequence ID" value="KAJ8361512.1"/>
    <property type="molecule type" value="Genomic_DNA"/>
</dbReference>
<proteinExistence type="predicted"/>
<evidence type="ECO:0000313" key="2">
    <source>
        <dbReference type="Proteomes" id="UP001152622"/>
    </source>
</evidence>
<keyword evidence="2" id="KW-1185">Reference proteome</keyword>
<dbReference type="AlphaFoldDB" id="A0A9Q1FMN3"/>